<name>A0ACD3ZSL6_FUSSC</name>
<proteinExistence type="predicted"/>
<dbReference type="Proteomes" id="UP000830768">
    <property type="component" value="Chromosome 13"/>
</dbReference>
<accession>A0ACD3ZSL6</accession>
<evidence type="ECO:0000313" key="1">
    <source>
        <dbReference type="EMBL" id="UPL03948.1"/>
    </source>
</evidence>
<sequence>MKPLCLAAVAISAVFASSPECSSVAKLYPEQLITPSSSAYAKAQESYWSEQQRSRDPACFFQPTSAEQVQAAIVHVKRAGCLFSIKGGGHSYNSRGSSIDGGFQFDLVNLNQINIHQDRRSLTVGPGVRWGPLFKLLEGQGSIAVGGRDVGVGVPGFTFGGGLSNLASVRGWAADNLESFDIVLASGELVTTNAKFNPDLFRAVRGGGGHNFGIVVNLTIKLYDYNGMWGGLRIHSQATFDDLWDAYETYVRRLPDDGKAHLYVDFARQNGSVVGVTFMAYPEPVQDPPVFDSFRSIPSIVDTLRLANYSDLSDEQAKAIDSRGRRNSGWTQAIEFDIDLIKSVVDFWIKTTEDISKRVDAGLDFNIITPGMRNWAARNGTANAMGLEGPSEPLINIMLAMAWDDESLDREVLNTNRRLDEDIRKLAGDRYHRFKYMNYAHLEQDVISSYGEKNKRFLKQVAAKFDPDSIFQKLQPGGFKLDGPRRQNY</sequence>
<dbReference type="EMBL" id="CP090041">
    <property type="protein sequence ID" value="UPL03948.1"/>
    <property type="molecule type" value="Genomic_DNA"/>
</dbReference>
<reference evidence="1" key="1">
    <citation type="submission" date="2021-11" db="EMBL/GenBank/DDBJ databases">
        <title>Fusarium solani-melongenae Genome sequencing and assembly.</title>
        <authorList>
            <person name="Xie S."/>
            <person name="Huang L."/>
            <person name="Zhang X."/>
        </authorList>
    </citation>
    <scope>NUCLEOTIDE SEQUENCE</scope>
    <source>
        <strain evidence="1">CRI 24-3</strain>
    </source>
</reference>
<keyword evidence="2" id="KW-1185">Reference proteome</keyword>
<evidence type="ECO:0000313" key="2">
    <source>
        <dbReference type="Proteomes" id="UP000830768"/>
    </source>
</evidence>
<protein>
    <submittedName>
        <fullName evidence="1">Uncharacterized protein</fullName>
    </submittedName>
</protein>
<organism evidence="1 2">
    <name type="scientific">Fusarium solani subsp. cucurbitae</name>
    <name type="common">Neocosmosporum cucurbitae</name>
    <dbReference type="NCBI Taxonomy" id="2747967"/>
    <lineage>
        <taxon>Eukaryota</taxon>
        <taxon>Fungi</taxon>
        <taxon>Dikarya</taxon>
        <taxon>Ascomycota</taxon>
        <taxon>Pezizomycotina</taxon>
        <taxon>Sordariomycetes</taxon>
        <taxon>Hypocreomycetidae</taxon>
        <taxon>Hypocreales</taxon>
        <taxon>Nectriaceae</taxon>
        <taxon>Fusarium</taxon>
        <taxon>Fusarium solani species complex</taxon>
    </lineage>
</organism>
<gene>
    <name evidence="1" type="ORF">LCI18_014882</name>
</gene>